<feature type="binding site" description="axial binding residue" evidence="6">
    <location>
        <position position="80"/>
    </location>
    <ligand>
        <name>heme</name>
        <dbReference type="ChEBI" id="CHEBI:30413"/>
    </ligand>
    <ligandPart>
        <name>Fe</name>
        <dbReference type="ChEBI" id="CHEBI:18248"/>
    </ligandPart>
</feature>
<reference evidence="8 9" key="1">
    <citation type="submission" date="2014-04" db="EMBL/GenBank/DDBJ databases">
        <title>Evolutionary Origins and Diversification of the Mycorrhizal Mutualists.</title>
        <authorList>
            <consortium name="DOE Joint Genome Institute"/>
            <consortium name="Mycorrhizal Genomics Consortium"/>
            <person name="Kohler A."/>
            <person name="Kuo A."/>
            <person name="Nagy L.G."/>
            <person name="Floudas D."/>
            <person name="Copeland A."/>
            <person name="Barry K.W."/>
            <person name="Cichocki N."/>
            <person name="Veneault-Fourrey C."/>
            <person name="LaButti K."/>
            <person name="Lindquist E.A."/>
            <person name="Lipzen A."/>
            <person name="Lundell T."/>
            <person name="Morin E."/>
            <person name="Murat C."/>
            <person name="Riley R."/>
            <person name="Ohm R."/>
            <person name="Sun H."/>
            <person name="Tunlid A."/>
            <person name="Henrissat B."/>
            <person name="Grigoriev I.V."/>
            <person name="Hibbett D.S."/>
            <person name="Martin F."/>
        </authorList>
    </citation>
    <scope>NUCLEOTIDE SEQUENCE [LARGE SCALE GENOMIC DNA]</scope>
    <source>
        <strain evidence="8 9">Koide BX008</strain>
    </source>
</reference>
<dbReference type="CDD" id="cd11041">
    <property type="entry name" value="CYP503A1-like"/>
    <property type="match status" value="1"/>
</dbReference>
<comment type="cofactor">
    <cofactor evidence="1 6">
        <name>heme</name>
        <dbReference type="ChEBI" id="CHEBI:30413"/>
    </cofactor>
</comment>
<keyword evidence="5 6" id="KW-0408">Iron</keyword>
<dbReference type="InterPro" id="IPR002403">
    <property type="entry name" value="Cyt_P450_E_grp-IV"/>
</dbReference>
<feature type="non-terminal residue" evidence="8">
    <location>
        <position position="134"/>
    </location>
</feature>
<keyword evidence="7" id="KW-0503">Monooxygenase</keyword>
<dbReference type="GO" id="GO:0004497">
    <property type="term" value="F:monooxygenase activity"/>
    <property type="evidence" value="ECO:0007669"/>
    <property type="project" value="UniProtKB-KW"/>
</dbReference>
<evidence type="ECO:0000313" key="9">
    <source>
        <dbReference type="Proteomes" id="UP000054549"/>
    </source>
</evidence>
<evidence type="ECO:0000256" key="2">
    <source>
        <dbReference type="ARBA" id="ARBA00010617"/>
    </source>
</evidence>
<feature type="non-terminal residue" evidence="8">
    <location>
        <position position="1"/>
    </location>
</feature>
<dbReference type="InParanoid" id="A0A0C2WZL5"/>
<keyword evidence="3 6" id="KW-0479">Metal-binding</keyword>
<dbReference type="Gene3D" id="1.10.630.10">
    <property type="entry name" value="Cytochrome P450"/>
    <property type="match status" value="1"/>
</dbReference>
<dbReference type="EMBL" id="KN818278">
    <property type="protein sequence ID" value="KIL61858.1"/>
    <property type="molecule type" value="Genomic_DNA"/>
</dbReference>
<name>A0A0C2WZL5_AMAMK</name>
<evidence type="ECO:0000256" key="1">
    <source>
        <dbReference type="ARBA" id="ARBA00001971"/>
    </source>
</evidence>
<proteinExistence type="inferred from homology"/>
<accession>A0A0C2WZL5</accession>
<dbReference type="OrthoDB" id="3248974at2759"/>
<dbReference type="InterPro" id="IPR001128">
    <property type="entry name" value="Cyt_P450"/>
</dbReference>
<dbReference type="GO" id="GO:0016705">
    <property type="term" value="F:oxidoreductase activity, acting on paired donors, with incorporation or reduction of molecular oxygen"/>
    <property type="evidence" value="ECO:0007669"/>
    <property type="project" value="InterPro"/>
</dbReference>
<dbReference type="SUPFAM" id="SSF48264">
    <property type="entry name" value="Cytochrome P450"/>
    <property type="match status" value="1"/>
</dbReference>
<dbReference type="PANTHER" id="PTHR46206">
    <property type="entry name" value="CYTOCHROME P450"/>
    <property type="match status" value="1"/>
</dbReference>
<evidence type="ECO:0000256" key="7">
    <source>
        <dbReference type="RuleBase" id="RU000461"/>
    </source>
</evidence>
<dbReference type="HOGENOM" id="CLU_022195_6_0_1"/>
<dbReference type="PROSITE" id="PS00086">
    <property type="entry name" value="CYTOCHROME_P450"/>
    <property type="match status" value="1"/>
</dbReference>
<dbReference type="Proteomes" id="UP000054549">
    <property type="component" value="Unassembled WGS sequence"/>
</dbReference>
<evidence type="ECO:0008006" key="10">
    <source>
        <dbReference type="Google" id="ProtNLM"/>
    </source>
</evidence>
<dbReference type="Pfam" id="PF00067">
    <property type="entry name" value="p450"/>
    <property type="match status" value="1"/>
</dbReference>
<evidence type="ECO:0000256" key="3">
    <source>
        <dbReference type="ARBA" id="ARBA00022723"/>
    </source>
</evidence>
<sequence>MQRKVMKDFTFSNGMTVPAGNIVAVASTPTHIDSEHYTDPETFDGFRFEKIRDEEGMENKHQLISLDLTYVLFGGGRHACPGRFFAANELKVMLAHVLMNYDVQMANGDGRPEKWVFGTVSLPDRKAQVMFRKR</sequence>
<dbReference type="STRING" id="946122.A0A0C2WZL5"/>
<organism evidence="8 9">
    <name type="scientific">Amanita muscaria (strain Koide BX008)</name>
    <dbReference type="NCBI Taxonomy" id="946122"/>
    <lineage>
        <taxon>Eukaryota</taxon>
        <taxon>Fungi</taxon>
        <taxon>Dikarya</taxon>
        <taxon>Basidiomycota</taxon>
        <taxon>Agaricomycotina</taxon>
        <taxon>Agaricomycetes</taxon>
        <taxon>Agaricomycetidae</taxon>
        <taxon>Agaricales</taxon>
        <taxon>Pluteineae</taxon>
        <taxon>Amanitaceae</taxon>
        <taxon>Amanita</taxon>
    </lineage>
</organism>
<evidence type="ECO:0000256" key="6">
    <source>
        <dbReference type="PIRSR" id="PIRSR602403-1"/>
    </source>
</evidence>
<keyword evidence="4 7" id="KW-0560">Oxidoreductase</keyword>
<evidence type="ECO:0000313" key="8">
    <source>
        <dbReference type="EMBL" id="KIL61858.1"/>
    </source>
</evidence>
<comment type="similarity">
    <text evidence="2 7">Belongs to the cytochrome P450 family.</text>
</comment>
<keyword evidence="9" id="KW-1185">Reference proteome</keyword>
<dbReference type="AlphaFoldDB" id="A0A0C2WZL5"/>
<dbReference type="GO" id="GO:0005506">
    <property type="term" value="F:iron ion binding"/>
    <property type="evidence" value="ECO:0007669"/>
    <property type="project" value="InterPro"/>
</dbReference>
<gene>
    <name evidence="8" type="ORF">M378DRAFT_166342</name>
</gene>
<dbReference type="GO" id="GO:0020037">
    <property type="term" value="F:heme binding"/>
    <property type="evidence" value="ECO:0007669"/>
    <property type="project" value="InterPro"/>
</dbReference>
<dbReference type="PRINTS" id="PR00465">
    <property type="entry name" value="EP450IV"/>
</dbReference>
<evidence type="ECO:0000256" key="4">
    <source>
        <dbReference type="ARBA" id="ARBA00023002"/>
    </source>
</evidence>
<dbReference type="InterPro" id="IPR017972">
    <property type="entry name" value="Cyt_P450_CS"/>
</dbReference>
<dbReference type="InterPro" id="IPR036396">
    <property type="entry name" value="Cyt_P450_sf"/>
</dbReference>
<evidence type="ECO:0000256" key="5">
    <source>
        <dbReference type="ARBA" id="ARBA00023004"/>
    </source>
</evidence>
<keyword evidence="6 7" id="KW-0349">Heme</keyword>
<protein>
    <recommendedName>
        <fullName evidence="10">Cytochrome P450</fullName>
    </recommendedName>
</protein>